<name>T1JC47_STRMM</name>
<dbReference type="HOGENOM" id="CLU_2087870_0_0_1"/>
<dbReference type="Proteomes" id="UP000014500">
    <property type="component" value="Unassembled WGS sequence"/>
</dbReference>
<evidence type="ECO:0000256" key="1">
    <source>
        <dbReference type="SAM" id="SignalP"/>
    </source>
</evidence>
<evidence type="ECO:0000313" key="3">
    <source>
        <dbReference type="Proteomes" id="UP000014500"/>
    </source>
</evidence>
<reference evidence="3" key="1">
    <citation type="submission" date="2011-05" db="EMBL/GenBank/DDBJ databases">
        <authorList>
            <person name="Richards S.R."/>
            <person name="Qu J."/>
            <person name="Jiang H."/>
            <person name="Jhangiani S.N."/>
            <person name="Agravi P."/>
            <person name="Goodspeed R."/>
            <person name="Gross S."/>
            <person name="Mandapat C."/>
            <person name="Jackson L."/>
            <person name="Mathew T."/>
            <person name="Pu L."/>
            <person name="Thornton R."/>
            <person name="Saada N."/>
            <person name="Wilczek-Boney K.B."/>
            <person name="Lee S."/>
            <person name="Kovar C."/>
            <person name="Wu Y."/>
            <person name="Scherer S.E."/>
            <person name="Worley K.C."/>
            <person name="Muzny D.M."/>
            <person name="Gibbs R."/>
        </authorList>
    </citation>
    <scope>NUCLEOTIDE SEQUENCE</scope>
    <source>
        <strain evidence="3">Brora</strain>
    </source>
</reference>
<evidence type="ECO:0000313" key="2">
    <source>
        <dbReference type="EnsemblMetazoa" id="SMAR011355-PA"/>
    </source>
</evidence>
<evidence type="ECO:0008006" key="4">
    <source>
        <dbReference type="Google" id="ProtNLM"/>
    </source>
</evidence>
<keyword evidence="3" id="KW-1185">Reference proteome</keyword>
<reference evidence="2" key="2">
    <citation type="submission" date="2015-02" db="UniProtKB">
        <authorList>
            <consortium name="EnsemblMetazoa"/>
        </authorList>
    </citation>
    <scope>IDENTIFICATION</scope>
</reference>
<feature type="chain" id="PRO_5004580180" description="Ephrin RBD domain-containing protein" evidence="1">
    <location>
        <begin position="47"/>
        <end position="117"/>
    </location>
</feature>
<keyword evidence="1" id="KW-0732">Signal</keyword>
<dbReference type="EnsemblMetazoa" id="SMAR011355-RA">
    <property type="protein sequence ID" value="SMAR011355-PA"/>
    <property type="gene ID" value="SMAR011355"/>
</dbReference>
<dbReference type="EMBL" id="JH432058">
    <property type="status" value="NOT_ANNOTATED_CDS"/>
    <property type="molecule type" value="Genomic_DNA"/>
</dbReference>
<sequence>MCETGRLVSAVSGVWNLPGPGHRRSGGGGCTMPWFLVLILVAVLDALPVDVSCVRLDDIYWNTSNPIFVRSPPAVMKQNRTEQNRTSEREWVEECVESVESVGFELRQNGGRQASRE</sequence>
<accession>T1JC47</accession>
<protein>
    <recommendedName>
        <fullName evidence="4">Ephrin RBD domain-containing protein</fullName>
    </recommendedName>
</protein>
<organism evidence="2 3">
    <name type="scientific">Strigamia maritima</name>
    <name type="common">European centipede</name>
    <name type="synonym">Geophilus maritimus</name>
    <dbReference type="NCBI Taxonomy" id="126957"/>
    <lineage>
        <taxon>Eukaryota</taxon>
        <taxon>Metazoa</taxon>
        <taxon>Ecdysozoa</taxon>
        <taxon>Arthropoda</taxon>
        <taxon>Myriapoda</taxon>
        <taxon>Chilopoda</taxon>
        <taxon>Pleurostigmophora</taxon>
        <taxon>Geophilomorpha</taxon>
        <taxon>Linotaeniidae</taxon>
        <taxon>Strigamia</taxon>
    </lineage>
</organism>
<dbReference type="AlphaFoldDB" id="T1JC47"/>
<proteinExistence type="predicted"/>
<feature type="signal peptide" evidence="1">
    <location>
        <begin position="1"/>
        <end position="46"/>
    </location>
</feature>